<organism evidence="3 4">
    <name type="scientific">Heligmosomoides polygyrus</name>
    <name type="common">Parasitic roundworm</name>
    <dbReference type="NCBI Taxonomy" id="6339"/>
    <lineage>
        <taxon>Eukaryota</taxon>
        <taxon>Metazoa</taxon>
        <taxon>Ecdysozoa</taxon>
        <taxon>Nematoda</taxon>
        <taxon>Chromadorea</taxon>
        <taxon>Rhabditida</taxon>
        <taxon>Rhabditina</taxon>
        <taxon>Rhabditomorpha</taxon>
        <taxon>Strongyloidea</taxon>
        <taxon>Heligmosomidae</taxon>
        <taxon>Heligmosomoides</taxon>
    </lineage>
</organism>
<accession>A0A183FM76</accession>
<reference evidence="4" key="2">
    <citation type="submission" date="2019-09" db="UniProtKB">
        <authorList>
            <consortium name="WormBaseParasite"/>
        </authorList>
    </citation>
    <scope>IDENTIFICATION</scope>
</reference>
<dbReference type="Proteomes" id="UP000050761">
    <property type="component" value="Unassembled WGS sequence"/>
</dbReference>
<evidence type="ECO:0000313" key="3">
    <source>
        <dbReference type="Proteomes" id="UP000050761"/>
    </source>
</evidence>
<feature type="region of interest" description="Disordered" evidence="1">
    <location>
        <begin position="1"/>
        <end position="56"/>
    </location>
</feature>
<protein>
    <submittedName>
        <fullName evidence="2 4">Uncharacterized protein</fullName>
    </submittedName>
</protein>
<dbReference type="EMBL" id="UZAH01026158">
    <property type="protein sequence ID" value="VDO76472.1"/>
    <property type="molecule type" value="Genomic_DNA"/>
</dbReference>
<reference evidence="2 3" key="1">
    <citation type="submission" date="2018-11" db="EMBL/GenBank/DDBJ databases">
        <authorList>
            <consortium name="Pathogen Informatics"/>
        </authorList>
    </citation>
    <scope>NUCLEOTIDE SEQUENCE [LARGE SCALE GENOMIC DNA]</scope>
</reference>
<proteinExistence type="predicted"/>
<keyword evidence="3" id="KW-1185">Reference proteome</keyword>
<evidence type="ECO:0000313" key="4">
    <source>
        <dbReference type="WBParaSite" id="HPBE_0000846701-mRNA-1"/>
    </source>
</evidence>
<dbReference type="WBParaSite" id="HPBE_0000846701-mRNA-1">
    <property type="protein sequence ID" value="HPBE_0000846701-mRNA-1"/>
    <property type="gene ID" value="HPBE_0000846701"/>
</dbReference>
<evidence type="ECO:0000313" key="2">
    <source>
        <dbReference type="EMBL" id="VDO76472.1"/>
    </source>
</evidence>
<dbReference type="AlphaFoldDB" id="A0A183FM76"/>
<gene>
    <name evidence="2" type="ORF">HPBE_LOCUS8468</name>
</gene>
<evidence type="ECO:0000256" key="1">
    <source>
        <dbReference type="SAM" id="MobiDB-lite"/>
    </source>
</evidence>
<name>A0A183FM76_HELPZ</name>
<sequence>MTTRRDRMMAVGSARPRARPRTPHSDFPPLISGENGMELPSRGARALPVNPDDARAPRTFYPIRRLDLESIGYLTPPTSWAGVPQRQEEKALWSAAGISQLVSRKPLRLHSKSARKSNGACFTAFPDTVPDEKVGRATRIGVNLPTD</sequence>
<accession>A0A3P8BWW8</accession>